<dbReference type="eggNOG" id="COG1404">
    <property type="taxonomic scope" value="Bacteria"/>
</dbReference>
<evidence type="ECO:0000256" key="1">
    <source>
        <dbReference type="ARBA" id="ARBA00022670"/>
    </source>
</evidence>
<dbReference type="RefSeq" id="WP_011550928.1">
    <property type="nucleotide sequence ID" value="NC_008095.1"/>
</dbReference>
<keyword evidence="9" id="KW-1185">Reference proteome</keyword>
<dbReference type="CDD" id="cd04279">
    <property type="entry name" value="ZnMc_MMP_like_1"/>
    <property type="match status" value="1"/>
</dbReference>
<dbReference type="PANTHER" id="PTHR10201">
    <property type="entry name" value="MATRIX METALLOPROTEINASE"/>
    <property type="match status" value="1"/>
</dbReference>
<feature type="domain" description="Peptidase metallopeptidase" evidence="7">
    <location>
        <begin position="92"/>
        <end position="240"/>
    </location>
</feature>
<gene>
    <name evidence="8" type="ordered locus">MXAN_0805</name>
</gene>
<dbReference type="EMBL" id="CP000113">
    <property type="protein sequence ID" value="ABF90695.1"/>
    <property type="molecule type" value="Genomic_DNA"/>
</dbReference>
<dbReference type="Pfam" id="PF00413">
    <property type="entry name" value="Peptidase_M10"/>
    <property type="match status" value="1"/>
</dbReference>
<protein>
    <submittedName>
        <fullName evidence="8">Peptidase, M10A/M12A subfamilies</fullName>
        <ecNumber evidence="8">3.4.24.-</ecNumber>
    </submittedName>
</protein>
<dbReference type="EC" id="3.4.24.-" evidence="8"/>
<dbReference type="PROSITE" id="PS51257">
    <property type="entry name" value="PROKAR_LIPOPROTEIN"/>
    <property type="match status" value="1"/>
</dbReference>
<dbReference type="InterPro" id="IPR006026">
    <property type="entry name" value="Peptidase_Metallo"/>
</dbReference>
<dbReference type="Gene3D" id="3.40.390.10">
    <property type="entry name" value="Collagenase (Catalytic Domain)"/>
    <property type="match status" value="1"/>
</dbReference>
<dbReference type="InterPro" id="IPR024079">
    <property type="entry name" value="MetalloPept_cat_dom_sf"/>
</dbReference>
<dbReference type="InterPro" id="IPR001818">
    <property type="entry name" value="Pept_M10_metallopeptidase"/>
</dbReference>
<reference evidence="8 9" key="1">
    <citation type="journal article" date="2006" name="Proc. Natl. Acad. Sci. U.S.A.">
        <title>Evolution of sensory complexity recorded in a myxobacterial genome.</title>
        <authorList>
            <person name="Goldman B.S."/>
            <person name="Nierman W.C."/>
            <person name="Kaiser D."/>
            <person name="Slater S.C."/>
            <person name="Durkin A.S."/>
            <person name="Eisen J.A."/>
            <person name="Ronning C.M."/>
            <person name="Barbazuk W.B."/>
            <person name="Blanchard M."/>
            <person name="Field C."/>
            <person name="Halling C."/>
            <person name="Hinkle G."/>
            <person name="Iartchuk O."/>
            <person name="Kim H.S."/>
            <person name="Mackenzie C."/>
            <person name="Madupu R."/>
            <person name="Miller N."/>
            <person name="Shvartsbeyn A."/>
            <person name="Sullivan S.A."/>
            <person name="Vaudin M."/>
            <person name="Wiegand R."/>
            <person name="Kaplan H.B."/>
        </authorList>
    </citation>
    <scope>NUCLEOTIDE SEQUENCE [LARGE SCALE GENOMIC DNA]</scope>
    <source>
        <strain evidence="9">DK1622</strain>
    </source>
</reference>
<feature type="region of interest" description="Disordered" evidence="6">
    <location>
        <begin position="269"/>
        <end position="297"/>
    </location>
</feature>
<dbReference type="GO" id="GO:0004222">
    <property type="term" value="F:metalloendopeptidase activity"/>
    <property type="evidence" value="ECO:0007669"/>
    <property type="project" value="InterPro"/>
</dbReference>
<dbReference type="GeneID" id="41358270"/>
<dbReference type="Proteomes" id="UP000002402">
    <property type="component" value="Chromosome"/>
</dbReference>
<dbReference type="KEGG" id="mxa:MXAN_0805"/>
<keyword evidence="1" id="KW-0645">Protease</keyword>
<dbReference type="PANTHER" id="PTHR10201:SF323">
    <property type="entry name" value="MATRIX METALLOPROTEINASE-21"/>
    <property type="match status" value="1"/>
</dbReference>
<feature type="compositionally biased region" description="Pro residues" evidence="6">
    <location>
        <begin position="276"/>
        <end position="288"/>
    </location>
</feature>
<evidence type="ECO:0000256" key="6">
    <source>
        <dbReference type="SAM" id="MobiDB-lite"/>
    </source>
</evidence>
<dbReference type="Gene3D" id="2.60.120.380">
    <property type="match status" value="2"/>
</dbReference>
<keyword evidence="4" id="KW-0862">Zinc</keyword>
<evidence type="ECO:0000256" key="5">
    <source>
        <dbReference type="ARBA" id="ARBA00023049"/>
    </source>
</evidence>
<keyword evidence="2" id="KW-0479">Metal-binding</keyword>
<keyword evidence="5" id="KW-0482">Metalloprotease</keyword>
<evidence type="ECO:0000256" key="4">
    <source>
        <dbReference type="ARBA" id="ARBA00022833"/>
    </source>
</evidence>
<evidence type="ECO:0000313" key="9">
    <source>
        <dbReference type="Proteomes" id="UP000002402"/>
    </source>
</evidence>
<dbReference type="eggNOG" id="COG1520">
    <property type="taxonomic scope" value="Bacteria"/>
</dbReference>
<dbReference type="EnsemblBacteria" id="ABF90695">
    <property type="protein sequence ID" value="ABF90695"/>
    <property type="gene ID" value="MXAN_0805"/>
</dbReference>
<evidence type="ECO:0000256" key="2">
    <source>
        <dbReference type="ARBA" id="ARBA00022723"/>
    </source>
</evidence>
<dbReference type="HOGENOM" id="CLU_562382_0_0_7"/>
<dbReference type="GO" id="GO:0008270">
    <property type="term" value="F:zinc ion binding"/>
    <property type="evidence" value="ECO:0007669"/>
    <property type="project" value="InterPro"/>
</dbReference>
<sequence length="496" mass="52386">MSMSQSKFVGALTGLALLAGCGGSDGTTPASEETLGQGMSWEEFLSLVYQEPDTGIFIADGDTTFATEKHLREFYDNNVKNGQLIVHRVGGADAKWNDTQKLNLTYCVSTTFGSNYQAVVNAMASATGAWEAAGHVKFVHVSAQDSNCTASNNNVLFDVRPINVNGQYIARAFFPGDARSSRNVLFDNSAFGPMGVWTLAGVTRHELGHVLGFRHEHTRPEAGGQCFEDSNWGVLTTYDSASVMHYPHCNGTQTGDLVLTTKDVQGIQALYGTPNGEPPPPPPPPPEGVPTTETRTGSVGANANVNYGPFTVVPRSTFKVVMTGTGSGDPDLYVRFGAAPTTTAYTCRPYLAGANETCELEVPEGETSAYIMVRGYSAASFSLTINYLAPLGGGSGTPTSETRSGSVTSGGSQNYGPFSVKAGTNFKVVMTGSGDPDLYVRFGAAPTTSAYNCRPYLAGASETCDIAVPAGQTTAYIMVRGYSSGTFNLAINYTKP</sequence>
<dbReference type="SMART" id="SM00235">
    <property type="entry name" value="ZnMc"/>
    <property type="match status" value="1"/>
</dbReference>
<name>Q1DE55_MYXXD</name>
<dbReference type="GO" id="GO:0031012">
    <property type="term" value="C:extracellular matrix"/>
    <property type="evidence" value="ECO:0007669"/>
    <property type="project" value="InterPro"/>
</dbReference>
<accession>Q1DE55</accession>
<dbReference type="GO" id="GO:0006508">
    <property type="term" value="P:proteolysis"/>
    <property type="evidence" value="ECO:0007669"/>
    <property type="project" value="UniProtKB-KW"/>
</dbReference>
<dbReference type="OrthoDB" id="5289073at2"/>
<dbReference type="AlphaFoldDB" id="Q1DE55"/>
<dbReference type="InterPro" id="IPR007280">
    <property type="entry name" value="Peptidase_C_arc/bac"/>
</dbReference>
<dbReference type="STRING" id="246197.MXAN_0805"/>
<dbReference type="SUPFAM" id="SSF55486">
    <property type="entry name" value="Metalloproteases ('zincins'), catalytic domain"/>
    <property type="match status" value="1"/>
</dbReference>
<evidence type="ECO:0000256" key="3">
    <source>
        <dbReference type="ARBA" id="ARBA00022801"/>
    </source>
</evidence>
<proteinExistence type="predicted"/>
<keyword evidence="3 8" id="KW-0378">Hydrolase</keyword>
<dbReference type="Pfam" id="PF04151">
    <property type="entry name" value="PPC"/>
    <property type="match status" value="2"/>
</dbReference>
<organism evidence="8 9">
    <name type="scientific">Myxococcus xanthus (strain DK1622)</name>
    <dbReference type="NCBI Taxonomy" id="246197"/>
    <lineage>
        <taxon>Bacteria</taxon>
        <taxon>Pseudomonadati</taxon>
        <taxon>Myxococcota</taxon>
        <taxon>Myxococcia</taxon>
        <taxon>Myxococcales</taxon>
        <taxon>Cystobacterineae</taxon>
        <taxon>Myxococcaceae</taxon>
        <taxon>Myxococcus</taxon>
    </lineage>
</organism>
<evidence type="ECO:0000313" key="8">
    <source>
        <dbReference type="EMBL" id="ABF90695.1"/>
    </source>
</evidence>
<evidence type="ECO:0000259" key="7">
    <source>
        <dbReference type="SMART" id="SM00235"/>
    </source>
</evidence>